<reference evidence="6" key="1">
    <citation type="journal article" date="2012" name="Protist">
        <title>Evolution of the chloroplast genome in photosynthetic euglenoids: a comparison of Eutreptia viridis and Euglena gracilis (Euglenophyta).</title>
        <authorList>
            <person name="Wiegert K.E."/>
            <person name="Bennett M.S."/>
            <person name="Triemer R.E."/>
        </authorList>
    </citation>
    <scope>NUCLEOTIDE SEQUENCE</scope>
</reference>
<dbReference type="GO" id="GO:0000027">
    <property type="term" value="P:ribosomal large subunit assembly"/>
    <property type="evidence" value="ECO:0007669"/>
    <property type="project" value="UniProtKB-UniRule"/>
</dbReference>
<keyword evidence="4" id="KW-0699">rRNA-binding</keyword>
<dbReference type="GO" id="GO:0003735">
    <property type="term" value="F:structural constituent of ribosome"/>
    <property type="evidence" value="ECO:0007669"/>
    <property type="project" value="InterPro"/>
</dbReference>
<keyword evidence="3 4" id="KW-0687">Ribonucleoprotein</keyword>
<protein>
    <recommendedName>
        <fullName evidence="4">Large ribosomal subunit protein bL20c</fullName>
    </recommendedName>
</protein>
<dbReference type="FunFam" id="1.10.1900.20:FF:000001">
    <property type="entry name" value="50S ribosomal protein L20"/>
    <property type="match status" value="1"/>
</dbReference>
<evidence type="ECO:0000256" key="2">
    <source>
        <dbReference type="ARBA" id="ARBA00022980"/>
    </source>
</evidence>
<gene>
    <name evidence="4 6" type="primary">rpl20</name>
</gene>
<evidence type="ECO:0000256" key="4">
    <source>
        <dbReference type="HAMAP-Rule" id="MF_00382"/>
    </source>
</evidence>
<dbReference type="InterPro" id="IPR035566">
    <property type="entry name" value="Ribosomal_protein_bL20_C"/>
</dbReference>
<dbReference type="Pfam" id="PF00453">
    <property type="entry name" value="Ribosomal_L20"/>
    <property type="match status" value="1"/>
</dbReference>
<name>H8ZXG0_9EUGL</name>
<keyword evidence="6" id="KW-0150">Chloroplast</keyword>
<comment type="subcellular location">
    <subcellularLocation>
        <location evidence="4">Plastid</location>
        <location evidence="4">Chloroplast</location>
    </subcellularLocation>
</comment>
<comment type="similarity">
    <text evidence="1 4 5">Belongs to the bacterial ribosomal protein bL20 family.</text>
</comment>
<dbReference type="GO" id="GO:0019843">
    <property type="term" value="F:rRNA binding"/>
    <property type="evidence" value="ECO:0007669"/>
    <property type="project" value="UniProtKB-UniRule"/>
</dbReference>
<evidence type="ECO:0000256" key="1">
    <source>
        <dbReference type="ARBA" id="ARBA00007698"/>
    </source>
</evidence>
<dbReference type="GO" id="GO:0005840">
    <property type="term" value="C:ribosome"/>
    <property type="evidence" value="ECO:0007669"/>
    <property type="project" value="UniProtKB-KW"/>
</dbReference>
<dbReference type="NCBIfam" id="TIGR01032">
    <property type="entry name" value="rplT_bact"/>
    <property type="match status" value="1"/>
</dbReference>
<geneLocation type="chloroplast" evidence="6"/>
<evidence type="ECO:0000256" key="5">
    <source>
        <dbReference type="RuleBase" id="RU000561"/>
    </source>
</evidence>
<dbReference type="GO" id="GO:0006412">
    <property type="term" value="P:translation"/>
    <property type="evidence" value="ECO:0007669"/>
    <property type="project" value="InterPro"/>
</dbReference>
<dbReference type="HAMAP" id="MF_00382">
    <property type="entry name" value="Ribosomal_bL20"/>
    <property type="match status" value="1"/>
</dbReference>
<proteinExistence type="inferred from homology"/>
<dbReference type="InterPro" id="IPR005813">
    <property type="entry name" value="Ribosomal_bL20"/>
</dbReference>
<dbReference type="GO" id="GO:0009507">
    <property type="term" value="C:chloroplast"/>
    <property type="evidence" value="ECO:0007669"/>
    <property type="project" value="UniProtKB-SubCell"/>
</dbReference>
<comment type="function">
    <text evidence="4">Binds directly to 23S ribosomal RNA and is necessary for the in vitro assembly process of the 50S ribosomal subunit. It is not involved in the protein synthesizing functions of that subunit.</text>
</comment>
<dbReference type="PANTHER" id="PTHR10986">
    <property type="entry name" value="39S RIBOSOMAL PROTEIN L20"/>
    <property type="match status" value="1"/>
</dbReference>
<evidence type="ECO:0000256" key="3">
    <source>
        <dbReference type="ARBA" id="ARBA00023274"/>
    </source>
</evidence>
<dbReference type="SUPFAM" id="SSF74731">
    <property type="entry name" value="Ribosomal protein L20"/>
    <property type="match status" value="1"/>
</dbReference>
<dbReference type="GO" id="GO:1990904">
    <property type="term" value="C:ribonucleoprotein complex"/>
    <property type="evidence" value="ECO:0007669"/>
    <property type="project" value="UniProtKB-KW"/>
</dbReference>
<keyword evidence="2 4" id="KW-0689">Ribosomal protein</keyword>
<accession>H8ZXG0</accession>
<sequence>MSRVKRGSVARQYRKKILKLNKGFIGSHSLLFRIAKQQNMRSLQYAYSDRKKRKRDFRSLWIKRINASSRLNNSSYSQLINKLKKTKIMLNRKILSQICIQDIKSFNKILSLVV</sequence>
<keyword evidence="4" id="KW-0694">RNA-binding</keyword>
<evidence type="ECO:0000313" key="6">
    <source>
        <dbReference type="EMBL" id="AEQ94234.1"/>
    </source>
</evidence>
<dbReference type="Gene3D" id="6.10.160.10">
    <property type="match status" value="1"/>
</dbReference>
<dbReference type="Gene3D" id="1.10.1900.20">
    <property type="entry name" value="Ribosomal protein L20"/>
    <property type="match status" value="1"/>
</dbReference>
<reference evidence="6" key="2">
    <citation type="submission" date="2013-03" db="EMBL/GenBank/DDBJ databases">
        <authorList>
            <person name="Wiegert K.E."/>
            <person name="Bennett M.S."/>
            <person name="Triemer R.E."/>
        </authorList>
    </citation>
    <scope>NUCLEOTIDE SEQUENCE</scope>
</reference>
<keyword evidence="6" id="KW-0934">Plastid</keyword>
<organism evidence="6">
    <name type="scientific">Eutreptia viridis</name>
    <dbReference type="NCBI Taxonomy" id="96908"/>
    <lineage>
        <taxon>Eukaryota</taxon>
        <taxon>Discoba</taxon>
        <taxon>Euglenozoa</taxon>
        <taxon>Euglenida</taxon>
        <taxon>Spirocuta</taxon>
        <taxon>Euglenophyceae</taxon>
        <taxon>Eutreptiales</taxon>
        <taxon>Eutreptiaceae</taxon>
        <taxon>Eutreptia</taxon>
    </lineage>
</organism>
<dbReference type="PRINTS" id="PR00062">
    <property type="entry name" value="RIBOSOMALL20"/>
</dbReference>
<dbReference type="CDD" id="cd07026">
    <property type="entry name" value="Ribosomal_L20"/>
    <property type="match status" value="1"/>
</dbReference>
<dbReference type="EMBL" id="JN643723">
    <property type="protein sequence ID" value="AEQ94234.1"/>
    <property type="molecule type" value="Genomic_DNA"/>
</dbReference>
<dbReference type="AlphaFoldDB" id="H8ZXG0"/>